<dbReference type="PANTHER" id="PTHR47338:SF5">
    <property type="entry name" value="ZN(II)2CYS6 TRANSCRIPTION FACTOR (EUROFUNG)"/>
    <property type="match status" value="1"/>
</dbReference>
<feature type="region of interest" description="Disordered" evidence="6">
    <location>
        <begin position="1"/>
        <end position="33"/>
    </location>
</feature>
<dbReference type="Gene3D" id="4.10.240.10">
    <property type="entry name" value="Zn(2)-C6 fungal-type DNA-binding domain"/>
    <property type="match status" value="2"/>
</dbReference>
<feature type="compositionally biased region" description="Low complexity" evidence="6">
    <location>
        <begin position="120"/>
        <end position="142"/>
    </location>
</feature>
<dbReference type="PROSITE" id="PS00463">
    <property type="entry name" value="ZN2_CY6_FUNGAL_1"/>
    <property type="match status" value="1"/>
</dbReference>
<sequence length="914" mass="102149">MTDAAAPKVSSSEKTTKTSNSNTSNTSDSGKNSNLGAACFRCRGFRHACDRKKPTCTRCQKRGITCTYPEAAPTLKKLQKATETLGDRIRKFGDRLKSAEGMPKEFKAISLQRLAQQNRSSTSTTTTTTTTNDDDNNNNSSSPALEEDTRSLASASSSAVSEVDAATTTSNSTDDKEGIASTSSFSVYPCSKCYKDLQQCDLSLPKCSRCESNDFECVYLKTEPKASHVSQVLTSMNKVMDQWQESIDRMARDFAQKTRDFSQRTNNAFKMKPLQPFAWKITSTGRGLSVESNVNSYNDLSKLVDQFKRTMHITPPPAAAAAASILSEDASSRESLNDERQRIAQSVELDDTSSIHTSSGFSFAVWSTLSQQPTPLAQDYPIDISDELTDNLVDLYCRSPCCSAIRLPIISPTEFLDRYRDPLNRPSKTLIYAVCAMAARNAFQLHVWSKRSPLTSSSDPVTAQYNMGRALSIAYCLKARELLSECFDDASLDNCKAAVLLSYCTYQNGYLGVVYIYEWIAYNMARELGLYDTKHAFTDEESKLVWCLYYFNTWYRVLEGGSSASIESSQFYPCCPLPQPPTKPVTSADFMQIDGAPSSSSSSPDELVEYYVWSTWYYMIKLQLLRHEVMTRLVEAQGVAGGHDPNLSLDLLGMRDQLEQFHNELPDEWRNPEISSPFMARSSCCGSSTHSTTPANDPMQEDVNYHLDIQAFARSCILNVHIYYNINKILLYQVFFPSDHIPRAPFSVQCLYTCIDAAYTITQTLEAMVYQQDECNVPLLAFLFANIVYVKLLNYEDLQCQDFAKRCLQLSVDIAKVSTTYTHDFERSKTLVNVMEQDVYGLCGWPSSSILHGLPPSSSQQQLPLHLARTSSVDSTSDAWSMWSTRTSMSSPSYVSHYTPSGVLPEEHYTTINS</sequence>
<dbReference type="PROSITE" id="PS50048">
    <property type="entry name" value="ZN2_CY6_FUNGAL_2"/>
    <property type="match status" value="2"/>
</dbReference>
<evidence type="ECO:0000256" key="2">
    <source>
        <dbReference type="ARBA" id="ARBA00022723"/>
    </source>
</evidence>
<organism evidence="8 9">
    <name type="scientific">Lichtheimia corymbifera JMRC:FSU:9682</name>
    <dbReference type="NCBI Taxonomy" id="1263082"/>
    <lineage>
        <taxon>Eukaryota</taxon>
        <taxon>Fungi</taxon>
        <taxon>Fungi incertae sedis</taxon>
        <taxon>Mucoromycota</taxon>
        <taxon>Mucoromycotina</taxon>
        <taxon>Mucoromycetes</taxon>
        <taxon>Mucorales</taxon>
        <taxon>Lichtheimiaceae</taxon>
        <taxon>Lichtheimia</taxon>
    </lineage>
</organism>
<dbReference type="GO" id="GO:0000981">
    <property type="term" value="F:DNA-binding transcription factor activity, RNA polymerase II-specific"/>
    <property type="evidence" value="ECO:0007669"/>
    <property type="project" value="InterPro"/>
</dbReference>
<evidence type="ECO:0000313" key="8">
    <source>
        <dbReference type="EMBL" id="CDH49673.1"/>
    </source>
</evidence>
<dbReference type="Pfam" id="PF00172">
    <property type="entry name" value="Zn_clus"/>
    <property type="match status" value="2"/>
</dbReference>
<accession>A0A068RHM1</accession>
<name>A0A068RHM1_9FUNG</name>
<dbReference type="SMART" id="SM00066">
    <property type="entry name" value="GAL4"/>
    <property type="match status" value="2"/>
</dbReference>
<dbReference type="GO" id="GO:0008270">
    <property type="term" value="F:zinc ion binding"/>
    <property type="evidence" value="ECO:0007669"/>
    <property type="project" value="InterPro"/>
</dbReference>
<evidence type="ECO:0000256" key="1">
    <source>
        <dbReference type="ARBA" id="ARBA00004123"/>
    </source>
</evidence>
<evidence type="ECO:0000256" key="6">
    <source>
        <dbReference type="SAM" id="MobiDB-lite"/>
    </source>
</evidence>
<evidence type="ECO:0000313" key="9">
    <source>
        <dbReference type="Proteomes" id="UP000027586"/>
    </source>
</evidence>
<keyword evidence="4" id="KW-0804">Transcription</keyword>
<feature type="domain" description="Zn(2)-C6 fungal-type" evidence="7">
    <location>
        <begin position="189"/>
        <end position="219"/>
    </location>
</feature>
<gene>
    <name evidence="8" type="ORF">LCOR_01409.1</name>
</gene>
<dbReference type="EMBL" id="CBTN010000004">
    <property type="protein sequence ID" value="CDH49673.1"/>
    <property type="molecule type" value="Genomic_DNA"/>
</dbReference>
<keyword evidence="3" id="KW-0805">Transcription regulation</keyword>
<reference evidence="8" key="1">
    <citation type="submission" date="2013-08" db="EMBL/GenBank/DDBJ databases">
        <title>Gene expansion shapes genome architecture in the human pathogen Lichtheimia corymbifera: an evolutionary genomics analysis in the ancient terrestrial Mucorales (Mucoromycotina).</title>
        <authorList>
            <person name="Schwartze V.U."/>
            <person name="Winter S."/>
            <person name="Shelest E."/>
            <person name="Marcet-Houben M."/>
            <person name="Horn F."/>
            <person name="Wehner S."/>
            <person name="Hoffmann K."/>
            <person name="Riege K."/>
            <person name="Sammeth M."/>
            <person name="Nowrousian M."/>
            <person name="Valiante V."/>
            <person name="Linde J."/>
            <person name="Jacobsen I.D."/>
            <person name="Marz M."/>
            <person name="Brakhage A.A."/>
            <person name="Gabaldon T."/>
            <person name="Bocker S."/>
            <person name="Voigt K."/>
        </authorList>
    </citation>
    <scope>NUCLEOTIDE SEQUENCE [LARGE SCALE GENOMIC DNA]</scope>
    <source>
        <strain evidence="8">FSU 9682</strain>
    </source>
</reference>
<dbReference type="AlphaFoldDB" id="A0A068RHM1"/>
<feature type="domain" description="Zn(2)-C6 fungal-type" evidence="7">
    <location>
        <begin position="38"/>
        <end position="68"/>
    </location>
</feature>
<evidence type="ECO:0000256" key="3">
    <source>
        <dbReference type="ARBA" id="ARBA00023015"/>
    </source>
</evidence>
<dbReference type="GO" id="GO:0005634">
    <property type="term" value="C:nucleus"/>
    <property type="evidence" value="ECO:0007669"/>
    <property type="project" value="UniProtKB-SubCell"/>
</dbReference>
<comment type="subcellular location">
    <subcellularLocation>
        <location evidence="1">Nucleus</location>
    </subcellularLocation>
</comment>
<dbReference type="CDD" id="cd12148">
    <property type="entry name" value="fungal_TF_MHR"/>
    <property type="match status" value="1"/>
</dbReference>
<dbReference type="Proteomes" id="UP000027586">
    <property type="component" value="Unassembled WGS sequence"/>
</dbReference>
<proteinExistence type="predicted"/>
<dbReference type="InterPro" id="IPR050815">
    <property type="entry name" value="TF_fung"/>
</dbReference>
<dbReference type="InterPro" id="IPR036864">
    <property type="entry name" value="Zn2-C6_fun-type_DNA-bd_sf"/>
</dbReference>
<feature type="compositionally biased region" description="Low complexity" evidence="6">
    <location>
        <begin position="10"/>
        <end position="33"/>
    </location>
</feature>
<evidence type="ECO:0000256" key="5">
    <source>
        <dbReference type="ARBA" id="ARBA00023242"/>
    </source>
</evidence>
<dbReference type="STRING" id="1263082.A0A068RHM1"/>
<keyword evidence="5" id="KW-0539">Nucleus</keyword>
<dbReference type="InterPro" id="IPR001138">
    <property type="entry name" value="Zn2Cys6_DnaBD"/>
</dbReference>
<dbReference type="OrthoDB" id="39175at2759"/>
<dbReference type="CDD" id="cd00067">
    <property type="entry name" value="GAL4"/>
    <property type="match status" value="2"/>
</dbReference>
<dbReference type="SUPFAM" id="SSF57701">
    <property type="entry name" value="Zn2/Cys6 DNA-binding domain"/>
    <property type="match status" value="2"/>
</dbReference>
<comment type="caution">
    <text evidence="8">The sequence shown here is derived from an EMBL/GenBank/DDBJ whole genome shotgun (WGS) entry which is preliminary data.</text>
</comment>
<feature type="region of interest" description="Disordered" evidence="6">
    <location>
        <begin position="114"/>
        <end position="179"/>
    </location>
</feature>
<keyword evidence="9" id="KW-1185">Reference proteome</keyword>
<feature type="compositionally biased region" description="Low complexity" evidence="6">
    <location>
        <begin position="151"/>
        <end position="172"/>
    </location>
</feature>
<evidence type="ECO:0000259" key="7">
    <source>
        <dbReference type="PROSITE" id="PS50048"/>
    </source>
</evidence>
<dbReference type="VEuPathDB" id="FungiDB:LCOR_01409.1"/>
<keyword evidence="2" id="KW-0479">Metal-binding</keyword>
<dbReference type="PANTHER" id="PTHR47338">
    <property type="entry name" value="ZN(II)2CYS6 TRANSCRIPTION FACTOR (EUROFUNG)-RELATED"/>
    <property type="match status" value="1"/>
</dbReference>
<evidence type="ECO:0000256" key="4">
    <source>
        <dbReference type="ARBA" id="ARBA00023163"/>
    </source>
</evidence>
<protein>
    <recommendedName>
        <fullName evidence="7">Zn(2)-C6 fungal-type domain-containing protein</fullName>
    </recommendedName>
</protein>